<dbReference type="STRING" id="180088.A0A1J8PJ31"/>
<sequence>MSPAAPTMDTMLPSTGSALFNIPQLTEDGMKWITYKERILTMIGARGLMHYIDGCTMKPVPYGPDSKMGKMTKPDGTLPMEMEIKDLDKKLNEFLIKDSPVK</sequence>
<evidence type="ECO:0000313" key="2">
    <source>
        <dbReference type="Proteomes" id="UP000183567"/>
    </source>
</evidence>
<dbReference type="OrthoDB" id="3269759at2759"/>
<name>A0A1J8PJ31_9AGAM</name>
<evidence type="ECO:0000313" key="1">
    <source>
        <dbReference type="EMBL" id="OJA08575.1"/>
    </source>
</evidence>
<keyword evidence="2" id="KW-1185">Reference proteome</keyword>
<accession>A0A1J8PJ31</accession>
<protein>
    <submittedName>
        <fullName evidence="1">Uncharacterized protein</fullName>
    </submittedName>
</protein>
<proteinExistence type="predicted"/>
<organism evidence="1 2">
    <name type="scientific">Rhizopogon vesiculosus</name>
    <dbReference type="NCBI Taxonomy" id="180088"/>
    <lineage>
        <taxon>Eukaryota</taxon>
        <taxon>Fungi</taxon>
        <taxon>Dikarya</taxon>
        <taxon>Basidiomycota</taxon>
        <taxon>Agaricomycotina</taxon>
        <taxon>Agaricomycetes</taxon>
        <taxon>Agaricomycetidae</taxon>
        <taxon>Boletales</taxon>
        <taxon>Suillineae</taxon>
        <taxon>Rhizopogonaceae</taxon>
        <taxon>Rhizopogon</taxon>
    </lineage>
</organism>
<dbReference type="Proteomes" id="UP000183567">
    <property type="component" value="Unassembled WGS sequence"/>
</dbReference>
<dbReference type="AlphaFoldDB" id="A0A1J8PJ31"/>
<comment type="caution">
    <text evidence="1">The sequence shown here is derived from an EMBL/GenBank/DDBJ whole genome shotgun (WGS) entry which is preliminary data.</text>
</comment>
<gene>
    <name evidence="1" type="ORF">AZE42_11504</name>
</gene>
<dbReference type="EMBL" id="LVVM01006269">
    <property type="protein sequence ID" value="OJA08575.1"/>
    <property type="molecule type" value="Genomic_DNA"/>
</dbReference>
<reference evidence="1 2" key="1">
    <citation type="submission" date="2016-03" db="EMBL/GenBank/DDBJ databases">
        <title>Comparative genomics of the ectomycorrhizal sister species Rhizopogon vinicolor and Rhizopogon vesiculosus (Basidiomycota: Boletales) reveals a divergence of the mating type B locus.</title>
        <authorList>
            <person name="Mujic A.B."/>
            <person name="Kuo A."/>
            <person name="Tritt A."/>
            <person name="Lipzen A."/>
            <person name="Chen C."/>
            <person name="Johnson J."/>
            <person name="Sharma A."/>
            <person name="Barry K."/>
            <person name="Grigoriev I.V."/>
            <person name="Spatafora J.W."/>
        </authorList>
    </citation>
    <scope>NUCLEOTIDE SEQUENCE [LARGE SCALE GENOMIC DNA]</scope>
    <source>
        <strain evidence="1 2">AM-OR11-056</strain>
    </source>
</reference>